<organism evidence="1 2">
    <name type="scientific">Paenibacillus thermoaerophilus</name>
    <dbReference type="NCBI Taxonomy" id="1215385"/>
    <lineage>
        <taxon>Bacteria</taxon>
        <taxon>Bacillati</taxon>
        <taxon>Bacillota</taxon>
        <taxon>Bacilli</taxon>
        <taxon>Bacillales</taxon>
        <taxon>Paenibacillaceae</taxon>
        <taxon>Paenibacillus</taxon>
    </lineage>
</organism>
<gene>
    <name evidence="1" type="ORF">ACFQWB_11610</name>
</gene>
<dbReference type="RefSeq" id="WP_138790073.1">
    <property type="nucleotide sequence ID" value="NZ_JBHTGQ010000024.1"/>
</dbReference>
<name>A0ABW2V343_9BACL</name>
<dbReference type="Proteomes" id="UP001596528">
    <property type="component" value="Unassembled WGS sequence"/>
</dbReference>
<protein>
    <submittedName>
        <fullName evidence="1">Non-ribosomal peptide synthetase module</fullName>
    </submittedName>
</protein>
<evidence type="ECO:0000313" key="2">
    <source>
        <dbReference type="Proteomes" id="UP001596528"/>
    </source>
</evidence>
<evidence type="ECO:0000313" key="1">
    <source>
        <dbReference type="EMBL" id="MFC7750571.1"/>
    </source>
</evidence>
<reference evidence="2" key="1">
    <citation type="journal article" date="2019" name="Int. J. Syst. Evol. Microbiol.">
        <title>The Global Catalogue of Microorganisms (GCM) 10K type strain sequencing project: providing services to taxonomists for standard genome sequencing and annotation.</title>
        <authorList>
            <consortium name="The Broad Institute Genomics Platform"/>
            <consortium name="The Broad Institute Genome Sequencing Center for Infectious Disease"/>
            <person name="Wu L."/>
            <person name="Ma J."/>
        </authorList>
    </citation>
    <scope>NUCLEOTIDE SEQUENCE [LARGE SCALE GENOMIC DNA]</scope>
    <source>
        <strain evidence="2">JCM 18657</strain>
    </source>
</reference>
<sequence>MAQRLATEYVQTCLHLTEADMAKFLKLFQDHQVVADIKVYENGSQELSFAEADEAGDSVLMSFEQEGGLYVCRGSCRTRNLQLANALRRAISMFKGNAVMHRFYPSYTITYDYEQGAVKRIVEKSGDTVRLIFEKKDTVGELQALYMQRDVEEELEKLKRRVNALLDQRLATPDRYARAAIDERLKELSRKLFALEA</sequence>
<comment type="caution">
    <text evidence="1">The sequence shown here is derived from an EMBL/GenBank/DDBJ whole genome shotgun (WGS) entry which is preliminary data.</text>
</comment>
<accession>A0ABW2V343</accession>
<dbReference type="EMBL" id="JBHTGQ010000024">
    <property type="protein sequence ID" value="MFC7750571.1"/>
    <property type="molecule type" value="Genomic_DNA"/>
</dbReference>
<keyword evidence="2" id="KW-1185">Reference proteome</keyword>
<proteinExistence type="predicted"/>